<proteinExistence type="inferred from homology"/>
<keyword evidence="5 10" id="KW-0269">Exonuclease</keyword>
<dbReference type="InterPro" id="IPR051673">
    <property type="entry name" value="SSDNA_exonuclease_RecJ"/>
</dbReference>
<dbReference type="RefSeq" id="WP_013557210.1">
    <property type="nucleotide sequence ID" value="NC_014958.1"/>
</dbReference>
<dbReference type="InterPro" id="IPR041122">
    <property type="entry name" value="RecJ_OB"/>
</dbReference>
<sequence>MSASPVVPVSAWQLRAPASNEALRAVMDAYRVSPMLAQVIVGRNLSAAHVTPDLTLTPNPALREAAARLVRAIQDRKRIRVHGDYDADGVTATSVLVLGLRELGADVHGFIPHRLNEGYGVHPDRVPEHADACDLLVTVDCGVTNVQEVRALLDRGVDVIVTDHHAPGPDFPDCLVVHPHLTPEYDGDLHNLTGAGVAYHLLWAVREHLGLGEPRAYADLASIGIIADVAPLLGENRALVRAGLHQLADTQHAGLRALMGGKKLGLPSARDVAFVIAPRINAAGRMGEADLALELLTTTSERRAQELATYLEVRNGERRVVQDRMFKEALTLVNPDDPAIVVTKDDWHAGVMGIVASKLLEAYYKPVFIIAQGKGSVRSTPGISAVAGLRGAHDLLKRYGGHTGAAGFAIQEDNIDAFRTRIHAFAEEHPRPVPSVLLDAPLPAGAVTRALYEAEGTFEPFGEGLRRPLWWVRDDLGGARLVGKRGDTLQFRVGGVKGVKYGEGAVREGPHDVAAHLSLNAWAGRENIEVAAEALRAPTTLTLLGADDARPLPPTPRLDPREAMRHLHAGARAYATGAVREYLSVNVPGLALADDADTPDGEVIVYALPPERTLRAWLTGGRTRVAFAFGPKTLAELEDGAVRVAGPLRAHASDWSDPVMRAGAADAYTRFMWAALYRALDDASFTRAVWHLAGLNPDEVEAGGAGVKAEPARTLHAAAH</sequence>
<keyword evidence="3" id="KW-0540">Nuclease</keyword>
<dbReference type="Proteomes" id="UP000008635">
    <property type="component" value="Chromosome"/>
</dbReference>
<dbReference type="Gene3D" id="3.10.310.30">
    <property type="match status" value="1"/>
</dbReference>
<dbReference type="Pfam" id="PF01368">
    <property type="entry name" value="DHH"/>
    <property type="match status" value="1"/>
</dbReference>
<evidence type="ECO:0000256" key="3">
    <source>
        <dbReference type="ARBA" id="ARBA00022722"/>
    </source>
</evidence>
<dbReference type="Pfam" id="PF02272">
    <property type="entry name" value="DHHA1"/>
    <property type="match status" value="1"/>
</dbReference>
<keyword evidence="11" id="KW-1185">Reference proteome</keyword>
<dbReference type="InterPro" id="IPR003156">
    <property type="entry name" value="DHHA1_dom"/>
</dbReference>
<dbReference type="KEGG" id="dmr:Deima_2062"/>
<dbReference type="SUPFAM" id="SSF64182">
    <property type="entry name" value="DHH phosphoesterases"/>
    <property type="match status" value="1"/>
</dbReference>
<dbReference type="GO" id="GO:0004527">
    <property type="term" value="F:exonuclease activity"/>
    <property type="evidence" value="ECO:0007669"/>
    <property type="project" value="UniProtKB-KW"/>
</dbReference>
<dbReference type="AlphaFoldDB" id="E8U9G6"/>
<dbReference type="Pfam" id="PF20748">
    <property type="entry name" value="RecJ_C_Deinoc"/>
    <property type="match status" value="1"/>
</dbReference>
<feature type="domain" description="RecJ OB" evidence="8">
    <location>
        <begin position="438"/>
        <end position="531"/>
    </location>
</feature>
<dbReference type="HOGENOM" id="CLU_009736_5_2_0"/>
<dbReference type="InterPro" id="IPR048918">
    <property type="entry name" value="RecJ_C_deino"/>
</dbReference>
<evidence type="ECO:0000259" key="6">
    <source>
        <dbReference type="Pfam" id="PF01368"/>
    </source>
</evidence>
<organism evidence="10 11">
    <name type="scientific">Deinococcus maricopensis (strain DSM 21211 / LMG 22137 / NRRL B-23946 / LB-34)</name>
    <dbReference type="NCBI Taxonomy" id="709986"/>
    <lineage>
        <taxon>Bacteria</taxon>
        <taxon>Thermotogati</taxon>
        <taxon>Deinococcota</taxon>
        <taxon>Deinococci</taxon>
        <taxon>Deinococcales</taxon>
        <taxon>Deinococcaceae</taxon>
        <taxon>Deinococcus</taxon>
    </lineage>
</organism>
<accession>E8U9G6</accession>
<feature type="domain" description="Single-stranded-DNA-specific exonuclease RecJ C-terminal" evidence="9">
    <location>
        <begin position="547"/>
        <end position="698"/>
    </location>
</feature>
<dbReference type="PANTHER" id="PTHR30255">
    <property type="entry name" value="SINGLE-STRANDED-DNA-SPECIFIC EXONUCLEASE RECJ"/>
    <property type="match status" value="1"/>
</dbReference>
<comment type="similarity">
    <text evidence="1">Belongs to the RecJ family.</text>
</comment>
<evidence type="ECO:0000313" key="11">
    <source>
        <dbReference type="Proteomes" id="UP000008635"/>
    </source>
</evidence>
<feature type="domain" description="DHHA1" evidence="7">
    <location>
        <begin position="338"/>
        <end position="427"/>
    </location>
</feature>
<evidence type="ECO:0000256" key="4">
    <source>
        <dbReference type="ARBA" id="ARBA00022801"/>
    </source>
</evidence>
<dbReference type="InterPro" id="IPR038763">
    <property type="entry name" value="DHH_sf"/>
</dbReference>
<evidence type="ECO:0000256" key="5">
    <source>
        <dbReference type="ARBA" id="ARBA00022839"/>
    </source>
</evidence>
<dbReference type="GO" id="GO:0003676">
    <property type="term" value="F:nucleic acid binding"/>
    <property type="evidence" value="ECO:0007669"/>
    <property type="project" value="InterPro"/>
</dbReference>
<dbReference type="InterPro" id="IPR001667">
    <property type="entry name" value="DDH_dom"/>
</dbReference>
<protein>
    <recommendedName>
        <fullName evidence="2">Single-stranded-DNA-specific exonuclease RecJ</fullName>
    </recommendedName>
</protein>
<dbReference type="PANTHER" id="PTHR30255:SF2">
    <property type="entry name" value="SINGLE-STRANDED-DNA-SPECIFIC EXONUCLEASE RECJ"/>
    <property type="match status" value="1"/>
</dbReference>
<gene>
    <name evidence="10" type="ordered locus">Deima_2062</name>
</gene>
<dbReference type="EMBL" id="CP002454">
    <property type="protein sequence ID" value="ADV67705.1"/>
    <property type="molecule type" value="Genomic_DNA"/>
</dbReference>
<name>E8U9G6_DEIML</name>
<reference evidence="11" key="2">
    <citation type="submission" date="2011-01" db="EMBL/GenBank/DDBJ databases">
        <title>The complete genome of Deinococcus maricopensis DSM 21211.</title>
        <authorList>
            <consortium name="US DOE Joint Genome Institute (JGI-PGF)"/>
            <person name="Lucas S."/>
            <person name="Copeland A."/>
            <person name="Lapidus A."/>
            <person name="Goodwin L."/>
            <person name="Pitluck S."/>
            <person name="Kyrpides N."/>
            <person name="Mavromatis K."/>
            <person name="Pagani I."/>
            <person name="Ivanova N."/>
            <person name="Ovchinnikova G."/>
            <person name="Zeytun A."/>
            <person name="Detter J.C."/>
            <person name="Han C."/>
            <person name="Land M."/>
            <person name="Hauser L."/>
            <person name="Markowitz V."/>
            <person name="Cheng J.-F."/>
            <person name="Hugenholtz P."/>
            <person name="Woyke T."/>
            <person name="Wu D."/>
            <person name="Pukall R."/>
            <person name="Gehrich-Schroeter G."/>
            <person name="Brambilla E."/>
            <person name="Klenk H.-P."/>
            <person name="Eisen J.A."/>
        </authorList>
    </citation>
    <scope>NUCLEOTIDE SEQUENCE [LARGE SCALE GENOMIC DNA]</scope>
    <source>
        <strain evidence="11">DSM 21211 / LMG 22137 / NRRL B-23946 / LB-34</strain>
    </source>
</reference>
<dbReference type="STRING" id="709986.Deima_2062"/>
<evidence type="ECO:0000259" key="7">
    <source>
        <dbReference type="Pfam" id="PF02272"/>
    </source>
</evidence>
<dbReference type="Gene3D" id="3.90.1640.30">
    <property type="match status" value="1"/>
</dbReference>
<evidence type="ECO:0000256" key="2">
    <source>
        <dbReference type="ARBA" id="ARBA00019841"/>
    </source>
</evidence>
<evidence type="ECO:0000259" key="8">
    <source>
        <dbReference type="Pfam" id="PF17768"/>
    </source>
</evidence>
<reference evidence="10 11" key="1">
    <citation type="journal article" date="2011" name="Stand. Genomic Sci.">
        <title>Complete genome sequence of Deinococcus maricopensis type strain (LB-34).</title>
        <authorList>
            <person name="Pukall R."/>
            <person name="Zeytun A."/>
            <person name="Lucas S."/>
            <person name="Lapidus A."/>
            <person name="Hammon N."/>
            <person name="Deshpande S."/>
            <person name="Nolan M."/>
            <person name="Cheng J.F."/>
            <person name="Pitluck S."/>
            <person name="Liolios K."/>
            <person name="Pagani I."/>
            <person name="Mikhailova N."/>
            <person name="Ivanova N."/>
            <person name="Mavromatis K."/>
            <person name="Pati A."/>
            <person name="Tapia R."/>
            <person name="Han C."/>
            <person name="Goodwin L."/>
            <person name="Chen A."/>
            <person name="Palaniappan K."/>
            <person name="Land M."/>
            <person name="Hauser L."/>
            <person name="Chang Y.J."/>
            <person name="Jeffries C.D."/>
            <person name="Brambilla E.M."/>
            <person name="Rohde M."/>
            <person name="Goker M."/>
            <person name="Detter J.C."/>
            <person name="Woyke T."/>
            <person name="Bristow J."/>
            <person name="Eisen J.A."/>
            <person name="Markowitz V."/>
            <person name="Hugenholtz P."/>
            <person name="Kyrpides N.C."/>
            <person name="Klenk H.P."/>
        </authorList>
    </citation>
    <scope>NUCLEOTIDE SEQUENCE [LARGE SCALE GENOMIC DNA]</scope>
    <source>
        <strain evidence="11">DSM 21211 / LMG 22137 / NRRL B-23946 / LB-34</strain>
    </source>
</reference>
<evidence type="ECO:0000256" key="1">
    <source>
        <dbReference type="ARBA" id="ARBA00005915"/>
    </source>
</evidence>
<feature type="domain" description="DDH" evidence="6">
    <location>
        <begin position="78"/>
        <end position="225"/>
    </location>
</feature>
<dbReference type="eggNOG" id="COG0608">
    <property type="taxonomic scope" value="Bacteria"/>
</dbReference>
<dbReference type="Pfam" id="PF17768">
    <property type="entry name" value="RecJ_OB"/>
    <property type="match status" value="1"/>
</dbReference>
<evidence type="ECO:0000313" key="10">
    <source>
        <dbReference type="EMBL" id="ADV67705.1"/>
    </source>
</evidence>
<evidence type="ECO:0000259" key="9">
    <source>
        <dbReference type="Pfam" id="PF20748"/>
    </source>
</evidence>
<keyword evidence="4" id="KW-0378">Hydrolase</keyword>